<evidence type="ECO:0000313" key="2">
    <source>
        <dbReference type="Proteomes" id="UP000295375"/>
    </source>
</evidence>
<gene>
    <name evidence="1" type="ORF">EV696_1081</name>
</gene>
<organism evidence="1 2">
    <name type="scientific">Permianibacter aggregans</name>
    <dbReference type="NCBI Taxonomy" id="1510150"/>
    <lineage>
        <taxon>Bacteria</taxon>
        <taxon>Pseudomonadati</taxon>
        <taxon>Pseudomonadota</taxon>
        <taxon>Gammaproteobacteria</taxon>
        <taxon>Pseudomonadales</taxon>
        <taxon>Pseudomonadaceae</taxon>
        <taxon>Permianibacter</taxon>
    </lineage>
</organism>
<dbReference type="InterPro" id="IPR027417">
    <property type="entry name" value="P-loop_NTPase"/>
</dbReference>
<dbReference type="AlphaFoldDB" id="A0A4R6UM81"/>
<dbReference type="Proteomes" id="UP000295375">
    <property type="component" value="Unassembled WGS sequence"/>
</dbReference>
<dbReference type="EMBL" id="SNYM01000008">
    <property type="protein sequence ID" value="TDQ48021.1"/>
    <property type="molecule type" value="Genomic_DNA"/>
</dbReference>
<reference evidence="1 2" key="1">
    <citation type="submission" date="2019-03" db="EMBL/GenBank/DDBJ databases">
        <title>Genomic Encyclopedia of Type Strains, Phase IV (KMG-IV): sequencing the most valuable type-strain genomes for metagenomic binning, comparative biology and taxonomic classification.</title>
        <authorList>
            <person name="Goeker M."/>
        </authorList>
    </citation>
    <scope>NUCLEOTIDE SEQUENCE [LARGE SCALE GENOMIC DNA]</scope>
    <source>
        <strain evidence="1 2">DSM 103792</strain>
    </source>
</reference>
<comment type="caution">
    <text evidence="1">The sequence shown here is derived from an EMBL/GenBank/DDBJ whole genome shotgun (WGS) entry which is preliminary data.</text>
</comment>
<evidence type="ECO:0008006" key="3">
    <source>
        <dbReference type="Google" id="ProtNLM"/>
    </source>
</evidence>
<protein>
    <recommendedName>
        <fullName evidence="3">Uridine kinase</fullName>
    </recommendedName>
</protein>
<dbReference type="Gene3D" id="3.40.50.300">
    <property type="entry name" value="P-loop containing nucleotide triphosphate hydrolases"/>
    <property type="match status" value="1"/>
</dbReference>
<name>A0A4R6UM81_9GAMM</name>
<dbReference type="RefSeq" id="WP_133590415.1">
    <property type="nucleotide sequence ID" value="NZ_CP037953.1"/>
</dbReference>
<dbReference type="SUPFAM" id="SSF52540">
    <property type="entry name" value="P-loop containing nucleoside triphosphate hydrolases"/>
    <property type="match status" value="1"/>
</dbReference>
<sequence>METIEELIKQLQTILQPWRAYLIAVDGRDGVGKSPLSRYMAWKLEVPLVETDLYLANDDCNPAYHMRELKRVLQSRLNHNRPVIVEGIFIRRLLKSLDLTPDFVVHVTRPECEGSLAWEVEFLAYESEFQPESADQQISWLE</sequence>
<dbReference type="OrthoDB" id="9800332at2"/>
<proteinExistence type="predicted"/>
<accession>A0A4R6UM81</accession>
<keyword evidence="2" id="KW-1185">Reference proteome</keyword>
<evidence type="ECO:0000313" key="1">
    <source>
        <dbReference type="EMBL" id="TDQ48021.1"/>
    </source>
</evidence>